<evidence type="ECO:0000256" key="2">
    <source>
        <dbReference type="ARBA" id="ARBA00006737"/>
    </source>
</evidence>
<evidence type="ECO:0000256" key="5">
    <source>
        <dbReference type="ARBA" id="ARBA00022846"/>
    </source>
</evidence>
<evidence type="ECO:0000313" key="12">
    <source>
        <dbReference type="Proteomes" id="UP000187209"/>
    </source>
</evidence>
<dbReference type="InterPro" id="IPR009290">
    <property type="entry name" value="Radial_spoke_3"/>
</dbReference>
<dbReference type="Proteomes" id="UP000187209">
    <property type="component" value="Unassembled WGS sequence"/>
</dbReference>
<keyword evidence="7" id="KW-0206">Cytoskeleton</keyword>
<evidence type="ECO:0000256" key="6">
    <source>
        <dbReference type="ARBA" id="ARBA00023069"/>
    </source>
</evidence>
<comment type="subcellular location">
    <subcellularLocation>
        <location evidence="1">Cytoplasm</location>
        <location evidence="1">Cytoskeleton</location>
        <location evidence="1">Flagellum axoneme</location>
    </subcellularLocation>
</comment>
<comment type="similarity">
    <text evidence="2">Belongs to the flagellar radial spoke RSP3 family.</text>
</comment>
<accession>A0A1R2BFG8</accession>
<dbReference type="PANTHER" id="PTHR21648">
    <property type="entry name" value="FLAGELLAR RADIAL SPOKE PROTEIN 3"/>
    <property type="match status" value="1"/>
</dbReference>
<organism evidence="11 12">
    <name type="scientific">Stentor coeruleus</name>
    <dbReference type="NCBI Taxonomy" id="5963"/>
    <lineage>
        <taxon>Eukaryota</taxon>
        <taxon>Sar</taxon>
        <taxon>Alveolata</taxon>
        <taxon>Ciliophora</taxon>
        <taxon>Postciliodesmatophora</taxon>
        <taxon>Heterotrichea</taxon>
        <taxon>Heterotrichida</taxon>
        <taxon>Stentoridae</taxon>
        <taxon>Stentor</taxon>
    </lineage>
</organism>
<dbReference type="GO" id="GO:0005929">
    <property type="term" value="C:cilium"/>
    <property type="evidence" value="ECO:0007669"/>
    <property type="project" value="TreeGrafter"/>
</dbReference>
<evidence type="ECO:0000256" key="1">
    <source>
        <dbReference type="ARBA" id="ARBA00004611"/>
    </source>
</evidence>
<proteinExistence type="inferred from homology"/>
<reference evidence="11 12" key="1">
    <citation type="submission" date="2016-11" db="EMBL/GenBank/DDBJ databases">
        <title>The macronuclear genome of Stentor coeruleus: a giant cell with tiny introns.</title>
        <authorList>
            <person name="Slabodnick M."/>
            <person name="Ruby J.G."/>
            <person name="Reiff S.B."/>
            <person name="Swart E.C."/>
            <person name="Gosai S."/>
            <person name="Prabakaran S."/>
            <person name="Witkowska E."/>
            <person name="Larue G.E."/>
            <person name="Fisher S."/>
            <person name="Freeman R.M."/>
            <person name="Gunawardena J."/>
            <person name="Chu W."/>
            <person name="Stover N.A."/>
            <person name="Gregory B.D."/>
            <person name="Nowacki M."/>
            <person name="Derisi J."/>
            <person name="Roy S.W."/>
            <person name="Marshall W.F."/>
            <person name="Sood P."/>
        </authorList>
    </citation>
    <scope>NUCLEOTIDE SEQUENCE [LARGE SCALE GENOMIC DNA]</scope>
    <source>
        <strain evidence="11">WM001</strain>
    </source>
</reference>
<keyword evidence="5" id="KW-0282">Flagellum</keyword>
<gene>
    <name evidence="11" type="ORF">SteCoe_25306</name>
</gene>
<keyword evidence="12" id="KW-1185">Reference proteome</keyword>
<feature type="region of interest" description="Disordered" evidence="10">
    <location>
        <begin position="77"/>
        <end position="108"/>
    </location>
</feature>
<feature type="compositionally biased region" description="Basic and acidic residues" evidence="10">
    <location>
        <begin position="77"/>
        <end position="104"/>
    </location>
</feature>
<dbReference type="EMBL" id="MPUH01000685">
    <property type="protein sequence ID" value="OMJ75528.1"/>
    <property type="molecule type" value="Genomic_DNA"/>
</dbReference>
<keyword evidence="8" id="KW-0966">Cell projection</keyword>
<keyword evidence="4" id="KW-0597">Phosphoprotein</keyword>
<dbReference type="Pfam" id="PF06098">
    <property type="entry name" value="Radial_spoke_3"/>
    <property type="match status" value="1"/>
</dbReference>
<dbReference type="OrthoDB" id="313308at2759"/>
<evidence type="ECO:0000256" key="4">
    <source>
        <dbReference type="ARBA" id="ARBA00022553"/>
    </source>
</evidence>
<dbReference type="AlphaFoldDB" id="A0A1R2BFG8"/>
<evidence type="ECO:0000256" key="8">
    <source>
        <dbReference type="ARBA" id="ARBA00023273"/>
    </source>
</evidence>
<feature type="coiled-coil region" evidence="9">
    <location>
        <begin position="329"/>
        <end position="378"/>
    </location>
</feature>
<comment type="caution">
    <text evidence="11">The sequence shown here is derived from an EMBL/GenBank/DDBJ whole genome shotgun (WGS) entry which is preliminary data.</text>
</comment>
<evidence type="ECO:0000256" key="7">
    <source>
        <dbReference type="ARBA" id="ARBA00023212"/>
    </source>
</evidence>
<evidence type="ECO:0000313" key="11">
    <source>
        <dbReference type="EMBL" id="OMJ75528.1"/>
    </source>
</evidence>
<evidence type="ECO:0000256" key="9">
    <source>
        <dbReference type="SAM" id="Coils"/>
    </source>
</evidence>
<dbReference type="PANTHER" id="PTHR21648:SF0">
    <property type="entry name" value="RADIAL SPOKE HEAD PROTEIN 3 HOMOLOG"/>
    <property type="match status" value="1"/>
</dbReference>
<evidence type="ECO:0000256" key="3">
    <source>
        <dbReference type="ARBA" id="ARBA00022490"/>
    </source>
</evidence>
<feature type="coiled-coil region" evidence="9">
    <location>
        <begin position="195"/>
        <end position="240"/>
    </location>
</feature>
<keyword evidence="9" id="KW-0175">Coiled coil</keyword>
<protein>
    <submittedName>
        <fullName evidence="11">Uncharacterized protein</fullName>
    </submittedName>
</protein>
<evidence type="ECO:0000256" key="10">
    <source>
        <dbReference type="SAM" id="MobiDB-lite"/>
    </source>
</evidence>
<keyword evidence="6" id="KW-0969">Cilium</keyword>
<name>A0A1R2BFG8_9CILI</name>
<sequence length="664" mass="76681">MAAMTGDYQFSAEPRIVKAKADKYRDQEDSTKPVNIMIDKRVIRGSTFTSMIIPASTQQELEKKQEFEKKRISQIQAKEKTVSQEGEREVGTPEPVEGRQHIDVQTENIPEELSEKPVEFEIEVQTDYYIDRPPTPLFMPKKTGEDEVTQVEDGELFDFDIEVDPILEVLVGKTLEISRMEVLEEEELHAMKEHQREFEQKRKNELNEVQRLEGEEIRKREEAKARKREAKTKKENMQFAHKKFISRIMAKKYLGKLAPTSFEDLKAMGTYNDLQEISFHDQLIPWLVSTTADCLNTDSALQELFSSVLKESFGYLKDLHVKALQGEKDRRENERLAEIQRQKDEEDRKKRRVQMRIQKKLEHERKILKAKIEEKNVMTGTLVERITSNIISDIDGRQAENIIGTPGGLIGELVQLFSSVEEVLATRVTQDQINAILLDFISHTMKSPLMIYNNISERLFSEFIKSLNRPGLAFETLHTAGDDIKPIILNFLLNPSNAVPGTSLTTMWTNLHEFGIREGLIESVITGFFSVFTLKDIDATHPNPNRLKVELRPIDLDQHNEVAVIKICVPQKENENGDLEDVDPIEDKVVLINPTSEEHSVFVIHQTAQKVLRNDLTYWIKTIRAFETVDIEALRNHLKMKAQFREHKLLSMLAQDLPIFDFYV</sequence>
<keyword evidence="3" id="KW-0963">Cytoplasm</keyword>